<protein>
    <submittedName>
        <fullName evidence="1">Extracellular GDSL-like lipase/acylhydrolase</fullName>
    </submittedName>
</protein>
<dbReference type="PANTHER" id="PTHR43784:SF3">
    <property type="entry name" value="GDSL FAMILY LIPASE"/>
    <property type="match status" value="1"/>
</dbReference>
<dbReference type="Pfam" id="PF00657">
    <property type="entry name" value="Lipase_GDSL"/>
    <property type="match status" value="1"/>
</dbReference>
<keyword evidence="2" id="KW-1185">Reference proteome</keyword>
<dbReference type="SUPFAM" id="SSF52266">
    <property type="entry name" value="SGNH hydrolase"/>
    <property type="match status" value="1"/>
</dbReference>
<dbReference type="CDD" id="cd01830">
    <property type="entry name" value="XynE_like"/>
    <property type="match status" value="1"/>
</dbReference>
<dbReference type="GeneID" id="70249917"/>
<dbReference type="EMBL" id="JAJTJA010000001">
    <property type="protein sequence ID" value="KAH8705314.1"/>
    <property type="molecule type" value="Genomic_DNA"/>
</dbReference>
<dbReference type="RefSeq" id="XP_046077935.1">
    <property type="nucleotide sequence ID" value="XM_046219630.1"/>
</dbReference>
<name>A0AAD4L1B7_9EURO</name>
<dbReference type="InterPro" id="IPR053140">
    <property type="entry name" value="GDSL_Rv0518-like"/>
</dbReference>
<dbReference type="PANTHER" id="PTHR43784">
    <property type="entry name" value="GDSL-LIKE LIPASE/ACYLHYDROLASE, PUTATIVE (AFU_ORTHOLOGUE AFUA_2G00820)-RELATED"/>
    <property type="match status" value="1"/>
</dbReference>
<accession>A0AAD4L1B7</accession>
<dbReference type="Proteomes" id="UP001201262">
    <property type="component" value="Unassembled WGS sequence"/>
</dbReference>
<evidence type="ECO:0000313" key="1">
    <source>
        <dbReference type="EMBL" id="KAH8705314.1"/>
    </source>
</evidence>
<dbReference type="InterPro" id="IPR036514">
    <property type="entry name" value="SGNH_hydro_sf"/>
</dbReference>
<dbReference type="GO" id="GO:0016788">
    <property type="term" value="F:hydrolase activity, acting on ester bonds"/>
    <property type="evidence" value="ECO:0007669"/>
    <property type="project" value="InterPro"/>
</dbReference>
<comment type="caution">
    <text evidence="1">The sequence shown here is derived from an EMBL/GenBank/DDBJ whole genome shotgun (WGS) entry which is preliminary data.</text>
</comment>
<dbReference type="AlphaFoldDB" id="A0AAD4L1B7"/>
<sequence>MPQLTEPTNLPDPQYNSGDFVFLNSTIRQTFRVSIGGAKLRLRLSNVFGVTDLSVTEVTIALPESGLQGNPVIQLEKLRAVTFSGQSSFTIPAGGLVISDAIDFTVKPLAVLSVSIYLQQGQKGGAITGHPGSRVNIFMTHGNQTHATNLTGTAVQSIAHWYYISSVEAWSPVQSRAFVIIGDSITDGRESDTDKDNRWPDLVVNRMQNNPSTSCIAVLNQAAGGNRILQDGLGPNVISRVDRDILSHSGVKYAMIFEGINDIGMADADEATQKTLGDNLIAAYTQIAARIRTQGIPFFIATITPFNTPSISNVAHPYSNPVREQTRQRINNWIRTSGVFDAVLDFDKLLRDSNNPSILAAQYDSGDHLHPNIVAFHAIANAFPLEIFDVFDGGVYGYN</sequence>
<reference evidence="1" key="1">
    <citation type="submission" date="2021-12" db="EMBL/GenBank/DDBJ databases">
        <title>Convergent genome expansion in fungi linked to evolution of root-endophyte symbiosis.</title>
        <authorList>
            <consortium name="DOE Joint Genome Institute"/>
            <person name="Ke Y.-H."/>
            <person name="Bonito G."/>
            <person name="Liao H.-L."/>
            <person name="Looney B."/>
            <person name="Rojas-Flechas A."/>
            <person name="Nash J."/>
            <person name="Hameed K."/>
            <person name="Schadt C."/>
            <person name="Martin F."/>
            <person name="Crous P.W."/>
            <person name="Miettinen O."/>
            <person name="Magnuson J.K."/>
            <person name="Labbe J."/>
            <person name="Jacobson D."/>
            <person name="Doktycz M.J."/>
            <person name="Veneault-Fourrey C."/>
            <person name="Kuo A."/>
            <person name="Mondo S."/>
            <person name="Calhoun S."/>
            <person name="Riley R."/>
            <person name="Ohm R."/>
            <person name="LaButti K."/>
            <person name="Andreopoulos B."/>
            <person name="Pangilinan J."/>
            <person name="Nolan M."/>
            <person name="Tritt A."/>
            <person name="Clum A."/>
            <person name="Lipzen A."/>
            <person name="Daum C."/>
            <person name="Barry K."/>
            <person name="Grigoriev I.V."/>
            <person name="Vilgalys R."/>
        </authorList>
    </citation>
    <scope>NUCLEOTIDE SEQUENCE</scope>
    <source>
        <strain evidence="1">PMI_201</strain>
    </source>
</reference>
<dbReference type="Gene3D" id="3.40.50.1110">
    <property type="entry name" value="SGNH hydrolase"/>
    <property type="match status" value="1"/>
</dbReference>
<organism evidence="1 2">
    <name type="scientific">Talaromyces proteolyticus</name>
    <dbReference type="NCBI Taxonomy" id="1131652"/>
    <lineage>
        <taxon>Eukaryota</taxon>
        <taxon>Fungi</taxon>
        <taxon>Dikarya</taxon>
        <taxon>Ascomycota</taxon>
        <taxon>Pezizomycotina</taxon>
        <taxon>Eurotiomycetes</taxon>
        <taxon>Eurotiomycetidae</taxon>
        <taxon>Eurotiales</taxon>
        <taxon>Trichocomaceae</taxon>
        <taxon>Talaromyces</taxon>
        <taxon>Talaromyces sect. Bacilispori</taxon>
    </lineage>
</organism>
<dbReference type="InterPro" id="IPR001087">
    <property type="entry name" value="GDSL"/>
</dbReference>
<gene>
    <name evidence="1" type="ORF">BGW36DRAFT_421876</name>
</gene>
<proteinExistence type="predicted"/>
<evidence type="ECO:0000313" key="2">
    <source>
        <dbReference type="Proteomes" id="UP001201262"/>
    </source>
</evidence>